<dbReference type="CDD" id="cd00860">
    <property type="entry name" value="ThrRS_anticodon"/>
    <property type="match status" value="1"/>
</dbReference>
<dbReference type="InterPro" id="IPR002314">
    <property type="entry name" value="aa-tRNA-synt_IIb"/>
</dbReference>
<feature type="binding site" evidence="14">
    <location>
        <position position="385"/>
    </location>
    <ligand>
        <name>Zn(2+)</name>
        <dbReference type="ChEBI" id="CHEBI:29105"/>
        <note>catalytic</note>
    </ligand>
</feature>
<feature type="binding site" evidence="14">
    <location>
        <position position="334"/>
    </location>
    <ligand>
        <name>Zn(2+)</name>
        <dbReference type="ChEBI" id="CHEBI:29105"/>
        <note>catalytic</note>
    </ligand>
</feature>
<comment type="caution">
    <text evidence="17">The sequence shown here is derived from an EMBL/GenBank/DDBJ whole genome shotgun (WGS) entry which is preliminary data.</text>
</comment>
<dbReference type="InterPro" id="IPR036621">
    <property type="entry name" value="Anticodon-bd_dom_sf"/>
</dbReference>
<dbReference type="Gene3D" id="3.30.930.10">
    <property type="entry name" value="Bira Bifunctional Protein, Domain 2"/>
    <property type="match status" value="1"/>
</dbReference>
<feature type="domain" description="Aminoacyl-transfer RNA synthetases class-II family profile" evidence="15">
    <location>
        <begin position="273"/>
        <end position="542"/>
    </location>
</feature>
<dbReference type="SUPFAM" id="SSF55681">
    <property type="entry name" value="Class II aaRS and biotin synthetases"/>
    <property type="match status" value="1"/>
</dbReference>
<comment type="similarity">
    <text evidence="1 14">Belongs to the class-II aminoacyl-tRNA synthetase family.</text>
</comment>
<dbReference type="SUPFAM" id="SSF55186">
    <property type="entry name" value="ThrRS/AlaRS common domain"/>
    <property type="match status" value="1"/>
</dbReference>
<dbReference type="GO" id="GO:0006435">
    <property type="term" value="P:threonyl-tRNA aminoacylation"/>
    <property type="evidence" value="ECO:0007669"/>
    <property type="project" value="UniProtKB-UniRule"/>
</dbReference>
<dbReference type="GO" id="GO:0005524">
    <property type="term" value="F:ATP binding"/>
    <property type="evidence" value="ECO:0007669"/>
    <property type="project" value="UniProtKB-UniRule"/>
</dbReference>
<feature type="domain" description="TGS" evidence="16">
    <location>
        <begin position="1"/>
        <end position="61"/>
    </location>
</feature>
<evidence type="ECO:0000256" key="6">
    <source>
        <dbReference type="ARBA" id="ARBA00022723"/>
    </source>
</evidence>
<dbReference type="CDD" id="cd01667">
    <property type="entry name" value="TGS_ThrRS"/>
    <property type="match status" value="1"/>
</dbReference>
<dbReference type="Gene3D" id="3.40.50.800">
    <property type="entry name" value="Anticodon-binding domain"/>
    <property type="match status" value="1"/>
</dbReference>
<evidence type="ECO:0000256" key="3">
    <source>
        <dbReference type="ARBA" id="ARBA00022490"/>
    </source>
</evidence>
<keyword evidence="6 14" id="KW-0479">Metal-binding</keyword>
<dbReference type="PROSITE" id="PS51880">
    <property type="entry name" value="TGS"/>
    <property type="match status" value="1"/>
</dbReference>
<keyword evidence="3 14" id="KW-0963">Cytoplasm</keyword>
<dbReference type="FunFam" id="3.30.930.10:FF:000002">
    <property type="entry name" value="Threonine--tRNA ligase"/>
    <property type="match status" value="1"/>
</dbReference>
<accession>A0A7W6EHM5</accession>
<evidence type="ECO:0000259" key="15">
    <source>
        <dbReference type="PROSITE" id="PS50862"/>
    </source>
</evidence>
<organism evidence="17 18">
    <name type="scientific">Pseudochelatococcus contaminans</name>
    <dbReference type="NCBI Taxonomy" id="1538103"/>
    <lineage>
        <taxon>Bacteria</taxon>
        <taxon>Pseudomonadati</taxon>
        <taxon>Pseudomonadota</taxon>
        <taxon>Alphaproteobacteria</taxon>
        <taxon>Hyphomicrobiales</taxon>
        <taxon>Chelatococcaceae</taxon>
        <taxon>Pseudochelatococcus</taxon>
    </lineage>
</organism>
<dbReference type="GO" id="GO:0004829">
    <property type="term" value="F:threonine-tRNA ligase activity"/>
    <property type="evidence" value="ECO:0007669"/>
    <property type="project" value="UniProtKB-UniRule"/>
</dbReference>
<dbReference type="GO" id="GO:0005829">
    <property type="term" value="C:cytosol"/>
    <property type="evidence" value="ECO:0007669"/>
    <property type="project" value="TreeGrafter"/>
</dbReference>
<keyword evidence="4 14" id="KW-0820">tRNA-binding</keyword>
<dbReference type="InterPro" id="IPR033728">
    <property type="entry name" value="ThrRS_core"/>
</dbReference>
<keyword evidence="5 14" id="KW-0436">Ligase</keyword>
<dbReference type="InterPro" id="IPR012947">
    <property type="entry name" value="tRNA_SAD"/>
</dbReference>
<reference evidence="17 18" key="1">
    <citation type="submission" date="2020-08" db="EMBL/GenBank/DDBJ databases">
        <title>Genomic Encyclopedia of Type Strains, Phase IV (KMG-IV): sequencing the most valuable type-strain genomes for metagenomic binning, comparative biology and taxonomic classification.</title>
        <authorList>
            <person name="Goeker M."/>
        </authorList>
    </citation>
    <scope>NUCLEOTIDE SEQUENCE [LARGE SCALE GENOMIC DNA]</scope>
    <source>
        <strain evidence="17 18">DSM 28760</strain>
    </source>
</reference>
<keyword evidence="11 14" id="KW-0648">Protein biosynthesis</keyword>
<dbReference type="InterPro" id="IPR006195">
    <property type="entry name" value="aa-tRNA-synth_II"/>
</dbReference>
<dbReference type="EMBL" id="JACICC010000004">
    <property type="protein sequence ID" value="MBB3809887.1"/>
    <property type="molecule type" value="Genomic_DNA"/>
</dbReference>
<dbReference type="HAMAP" id="MF_00184">
    <property type="entry name" value="Thr_tRNA_synth"/>
    <property type="match status" value="1"/>
</dbReference>
<dbReference type="Proteomes" id="UP000537592">
    <property type="component" value="Unassembled WGS sequence"/>
</dbReference>
<keyword evidence="18" id="KW-1185">Reference proteome</keyword>
<dbReference type="Gene3D" id="3.30.54.20">
    <property type="match status" value="1"/>
</dbReference>
<dbReference type="CDD" id="cd00771">
    <property type="entry name" value="ThrRS_core"/>
    <property type="match status" value="1"/>
</dbReference>
<comment type="caution">
    <text evidence="14">Lacks conserved residue(s) required for the propagation of feature annotation.</text>
</comment>
<evidence type="ECO:0000256" key="5">
    <source>
        <dbReference type="ARBA" id="ARBA00022598"/>
    </source>
</evidence>
<dbReference type="Pfam" id="PF07973">
    <property type="entry name" value="tRNA_SAD"/>
    <property type="match status" value="1"/>
</dbReference>
<comment type="subunit">
    <text evidence="2 14">Homodimer.</text>
</comment>
<evidence type="ECO:0000313" key="17">
    <source>
        <dbReference type="EMBL" id="MBB3809887.1"/>
    </source>
</evidence>
<dbReference type="SMART" id="SM00863">
    <property type="entry name" value="tRNA_SAD"/>
    <property type="match status" value="1"/>
</dbReference>
<comment type="cofactor">
    <cofactor evidence="14">
        <name>Zn(2+)</name>
        <dbReference type="ChEBI" id="CHEBI:29105"/>
    </cofactor>
    <text evidence="14">Binds 1 zinc ion per subunit.</text>
</comment>
<dbReference type="GO" id="GO:0000049">
    <property type="term" value="F:tRNA binding"/>
    <property type="evidence" value="ECO:0007669"/>
    <property type="project" value="UniProtKB-KW"/>
</dbReference>
<keyword evidence="8 14" id="KW-0862">Zinc</keyword>
<dbReference type="RefSeq" id="WP_183752435.1">
    <property type="nucleotide sequence ID" value="NZ_JACICC010000004.1"/>
</dbReference>
<keyword evidence="9 14" id="KW-0067">ATP-binding</keyword>
<dbReference type="PRINTS" id="PR01047">
    <property type="entry name" value="TRNASYNTHTHR"/>
</dbReference>
<evidence type="ECO:0000256" key="8">
    <source>
        <dbReference type="ARBA" id="ARBA00022833"/>
    </source>
</evidence>
<sequence length="651" mass="74121">MITLTFPDGASRQYAPGISGREVVESIAKSLAKRTVAMALDGEVRDLSDAIPADARIEFVSRDDPRALELIRHDCAHVLAEAVQTLWPGTQVTIGPVIENGFYYDFARNEPFTPEDFTAIEAEMKKIIARDAPFTKELWSRDEAKDFFRARGEHFKVELVDAIPAGDDLKIYRQGEWLDLCRGPHMTSVGKIGNAFKLMKVAGAYWRGDANNPMLTRIYGTAWATQEDLDNYLHQLEEAERRDHRRLGREMDLFHFQEEGPGVVFWHEKGWTIFQQLIAYMRRRLHGDYREINTPQILDKAMWETSGHWAWYRENMFVTQTEDDRVFAIKPMNCPGHVQVFKHGLKSYRDLPLRLAEFGSVSRYEPSGALHGLMRVRAFTQDDAHVFCTEDQLAEECLKINDLILSTYADFGFDLNNIVVKLSTRPEKRVGDDALWDHAEEVMGKVLEEIRARSGNRIRTEIFPGEGAFYGPKFEYVLRDAIGRDWQCGTTQVDFNLPDRFGAFFVDHDGQKKTPVMVHRAICGSMERFLGILIEHHAGHFPLWLAPVQAVIATITSDADDYARDVAAEAEKCGLRVETDLRNEKITYKVREHSLAKTPVLLVVGKKEGEQRTVSIRRLGSQAQQQLPLDEALDLLAAEALPPDVRRASQV</sequence>
<dbReference type="EC" id="6.1.1.3" evidence="14"/>
<dbReference type="Gene3D" id="3.10.20.30">
    <property type="match status" value="1"/>
</dbReference>
<evidence type="ECO:0000256" key="2">
    <source>
        <dbReference type="ARBA" id="ARBA00011738"/>
    </source>
</evidence>
<dbReference type="PROSITE" id="PS50862">
    <property type="entry name" value="AA_TRNA_LIGASE_II"/>
    <property type="match status" value="1"/>
</dbReference>
<keyword evidence="10 14" id="KW-0694">RNA-binding</keyword>
<comment type="catalytic activity">
    <reaction evidence="13 14">
        <text>tRNA(Thr) + L-threonine + ATP = L-threonyl-tRNA(Thr) + AMP + diphosphate + H(+)</text>
        <dbReference type="Rhea" id="RHEA:24624"/>
        <dbReference type="Rhea" id="RHEA-COMP:9670"/>
        <dbReference type="Rhea" id="RHEA-COMP:9704"/>
        <dbReference type="ChEBI" id="CHEBI:15378"/>
        <dbReference type="ChEBI" id="CHEBI:30616"/>
        <dbReference type="ChEBI" id="CHEBI:33019"/>
        <dbReference type="ChEBI" id="CHEBI:57926"/>
        <dbReference type="ChEBI" id="CHEBI:78442"/>
        <dbReference type="ChEBI" id="CHEBI:78534"/>
        <dbReference type="ChEBI" id="CHEBI:456215"/>
        <dbReference type="EC" id="6.1.1.3"/>
    </reaction>
</comment>
<evidence type="ECO:0000256" key="4">
    <source>
        <dbReference type="ARBA" id="ARBA00022555"/>
    </source>
</evidence>
<name>A0A7W6EHM5_9HYPH</name>
<comment type="subcellular location">
    <subcellularLocation>
        <location evidence="14">Cytoplasm</location>
    </subcellularLocation>
</comment>
<dbReference type="InterPro" id="IPR004154">
    <property type="entry name" value="Anticodon-bd"/>
</dbReference>
<evidence type="ECO:0000256" key="12">
    <source>
        <dbReference type="ARBA" id="ARBA00023146"/>
    </source>
</evidence>
<evidence type="ECO:0000256" key="9">
    <source>
        <dbReference type="ARBA" id="ARBA00022840"/>
    </source>
</evidence>
<dbReference type="InterPro" id="IPR012676">
    <property type="entry name" value="TGS-like"/>
</dbReference>
<dbReference type="Gene3D" id="3.30.980.10">
    <property type="entry name" value="Threonyl-trna Synthetase, Chain A, domain 2"/>
    <property type="match status" value="1"/>
</dbReference>
<evidence type="ECO:0000259" key="16">
    <source>
        <dbReference type="PROSITE" id="PS51880"/>
    </source>
</evidence>
<protein>
    <recommendedName>
        <fullName evidence="14">Threonine--tRNA ligase</fullName>
        <ecNumber evidence="14">6.1.1.3</ecNumber>
    </recommendedName>
    <alternativeName>
        <fullName evidence="14">Threonyl-tRNA synthetase</fullName>
        <shortName evidence="14">ThrRS</shortName>
    </alternativeName>
</protein>
<evidence type="ECO:0000256" key="10">
    <source>
        <dbReference type="ARBA" id="ARBA00022884"/>
    </source>
</evidence>
<dbReference type="Pfam" id="PF00587">
    <property type="entry name" value="tRNA-synt_2b"/>
    <property type="match status" value="1"/>
</dbReference>
<evidence type="ECO:0000313" key="18">
    <source>
        <dbReference type="Proteomes" id="UP000537592"/>
    </source>
</evidence>
<dbReference type="FunFam" id="3.40.50.800:FF:000001">
    <property type="entry name" value="Threonine--tRNA ligase"/>
    <property type="match status" value="1"/>
</dbReference>
<evidence type="ECO:0000256" key="11">
    <source>
        <dbReference type="ARBA" id="ARBA00022917"/>
    </source>
</evidence>
<feature type="binding site" evidence="14">
    <location>
        <position position="519"/>
    </location>
    <ligand>
        <name>Zn(2+)</name>
        <dbReference type="ChEBI" id="CHEBI:29105"/>
        <note>catalytic</note>
    </ligand>
</feature>
<dbReference type="FunFam" id="3.30.54.20:FF:000002">
    <property type="entry name" value="Threonine--tRNA ligase"/>
    <property type="match status" value="1"/>
</dbReference>
<dbReference type="FunFam" id="3.30.980.10:FF:000005">
    <property type="entry name" value="Threonyl-tRNA synthetase, mitochondrial"/>
    <property type="match status" value="1"/>
</dbReference>
<dbReference type="InterPro" id="IPR004095">
    <property type="entry name" value="TGS"/>
</dbReference>
<dbReference type="SUPFAM" id="SSF52954">
    <property type="entry name" value="Class II aaRS ABD-related"/>
    <property type="match status" value="1"/>
</dbReference>
<dbReference type="GO" id="GO:0046872">
    <property type="term" value="F:metal ion binding"/>
    <property type="evidence" value="ECO:0007669"/>
    <property type="project" value="UniProtKB-KW"/>
</dbReference>
<proteinExistence type="inferred from homology"/>
<evidence type="ECO:0000256" key="13">
    <source>
        <dbReference type="ARBA" id="ARBA00049515"/>
    </source>
</evidence>
<dbReference type="NCBIfam" id="TIGR00418">
    <property type="entry name" value="thrS"/>
    <property type="match status" value="1"/>
</dbReference>
<dbReference type="Pfam" id="PF03129">
    <property type="entry name" value="HGTP_anticodon"/>
    <property type="match status" value="1"/>
</dbReference>
<dbReference type="InterPro" id="IPR012675">
    <property type="entry name" value="Beta-grasp_dom_sf"/>
</dbReference>
<keyword evidence="7 14" id="KW-0547">Nucleotide-binding</keyword>
<evidence type="ECO:0000256" key="1">
    <source>
        <dbReference type="ARBA" id="ARBA00008226"/>
    </source>
</evidence>
<dbReference type="InterPro" id="IPR018163">
    <property type="entry name" value="Thr/Ala-tRNA-synth_IIc_edit"/>
</dbReference>
<evidence type="ECO:0000256" key="14">
    <source>
        <dbReference type="HAMAP-Rule" id="MF_00184"/>
    </source>
</evidence>
<dbReference type="PANTHER" id="PTHR11451">
    <property type="entry name" value="THREONINE-TRNA LIGASE"/>
    <property type="match status" value="1"/>
</dbReference>
<dbReference type="InterPro" id="IPR002320">
    <property type="entry name" value="Thr-tRNA-ligase_IIa"/>
</dbReference>
<dbReference type="SUPFAM" id="SSF81271">
    <property type="entry name" value="TGS-like"/>
    <property type="match status" value="1"/>
</dbReference>
<dbReference type="PANTHER" id="PTHR11451:SF44">
    <property type="entry name" value="THREONINE--TRNA LIGASE, CHLOROPLASTIC_MITOCHONDRIAL 2"/>
    <property type="match status" value="1"/>
</dbReference>
<keyword evidence="12 14" id="KW-0030">Aminoacyl-tRNA synthetase</keyword>
<gene>
    <name evidence="14" type="primary">thrS</name>
    <name evidence="17" type="ORF">FHS81_001975</name>
</gene>
<dbReference type="InterPro" id="IPR045864">
    <property type="entry name" value="aa-tRNA-synth_II/BPL/LPL"/>
</dbReference>
<evidence type="ECO:0000256" key="7">
    <source>
        <dbReference type="ARBA" id="ARBA00022741"/>
    </source>
</evidence>
<dbReference type="InterPro" id="IPR047246">
    <property type="entry name" value="ThrRS_anticodon"/>
</dbReference>
<dbReference type="AlphaFoldDB" id="A0A7W6EHM5"/>